<accession>A0AAU9WI89</accession>
<feature type="compositionally biased region" description="Polar residues" evidence="1">
    <location>
        <begin position="252"/>
        <end position="262"/>
    </location>
</feature>
<comment type="caution">
    <text evidence="3">The sequence shown here is derived from an EMBL/GenBank/DDBJ whole genome shotgun (WGS) entry which is preliminary data.</text>
</comment>
<evidence type="ECO:0000256" key="2">
    <source>
        <dbReference type="SAM" id="Phobius"/>
    </source>
</evidence>
<feature type="compositionally biased region" description="Basic and acidic residues" evidence="1">
    <location>
        <begin position="571"/>
        <end position="607"/>
    </location>
</feature>
<feature type="transmembrane region" description="Helical" evidence="2">
    <location>
        <begin position="636"/>
        <end position="657"/>
    </location>
</feature>
<feature type="region of interest" description="Disordered" evidence="1">
    <location>
        <begin position="524"/>
        <end position="625"/>
    </location>
</feature>
<gene>
    <name evidence="3" type="ORF">PMEA_00004853</name>
</gene>
<keyword evidence="2" id="KW-0472">Membrane</keyword>
<dbReference type="Proteomes" id="UP001159428">
    <property type="component" value="Unassembled WGS sequence"/>
</dbReference>
<feature type="compositionally biased region" description="Low complexity" evidence="1">
    <location>
        <begin position="236"/>
        <end position="251"/>
    </location>
</feature>
<feature type="compositionally biased region" description="Low complexity" evidence="1">
    <location>
        <begin position="532"/>
        <end position="544"/>
    </location>
</feature>
<sequence length="778" mass="84571">MPEGLCKVVWSRRTAAIYILASCHFLSVELATTQPSLGTKPSASHAKLVRSKDTQADRMKAGEIVEETHGIYEILKSTPVTQASTTTTTAMTLSTVPAKVDTTPLPASTGGSGTTSVEPSNKDLTVTIPIVTSYFVSTSSVVKLQITSKSTVVDYVTPKREKGVTSQNEWKASSSPKRVMSSSEGLGIKASKAGEHKGSSTASSGLSKQISWLTPVKKEIPVSPVFEIMVSPSLKKQVSSPPSPSTQSMQQRASLSTLRNEPSSFSSKQASSYSKSSLVKISRSDSIPSASSVVRLSRNMEINTTLVVLEKLNSSLPFSSSIKIPMSSQVKDEFTPSKVLDLKTSSNLKERAPSTSKILMSSSRLTLFSPANISTSSPLVTEITTLVSTVAISQNVSINKSLNQSQESMYSQTKEGTKSYQAVETVTSSHLKKFTTAYMIGTTTYVTVEPSPWKLSPQASRQNTSSSLLQLQDDMMTSLKPKSTIMSSQVISSPWRETTLSSNMDNLVTSSLPMTARVLLPSTPEGEATKASSQSSTENSPTSEANVPVTKPVKQTTSLPEPQTTQMKTKPVTEDPTIHHNESTHHSKPTHHGESNDTHKNDSDHTGPRGKMGHPHEPSDADALTEGNKVNEGWQISIYIVVSLISGIIAFVIVMVVKSNRQMRHVRLRESQRKRKRELAREKAAALRAIKTEEPKPHTEKKKDDNRLSFLKHDPEESIPLLELHITDGEAPVLSGHLEKQRPQDIRPTEPSTFDTDTKPPMEENANISPETPTIQIA</sequence>
<dbReference type="EMBL" id="CALNXJ010000013">
    <property type="protein sequence ID" value="CAH3113232.1"/>
    <property type="molecule type" value="Genomic_DNA"/>
</dbReference>
<reference evidence="3 4" key="1">
    <citation type="submission" date="2022-05" db="EMBL/GenBank/DDBJ databases">
        <authorList>
            <consortium name="Genoscope - CEA"/>
            <person name="William W."/>
        </authorList>
    </citation>
    <scope>NUCLEOTIDE SEQUENCE [LARGE SCALE GENOMIC DNA]</scope>
</reference>
<evidence type="ECO:0000256" key="1">
    <source>
        <dbReference type="SAM" id="MobiDB-lite"/>
    </source>
</evidence>
<name>A0AAU9WI89_9CNID</name>
<organism evidence="3 4">
    <name type="scientific">Pocillopora meandrina</name>
    <dbReference type="NCBI Taxonomy" id="46732"/>
    <lineage>
        <taxon>Eukaryota</taxon>
        <taxon>Metazoa</taxon>
        <taxon>Cnidaria</taxon>
        <taxon>Anthozoa</taxon>
        <taxon>Hexacorallia</taxon>
        <taxon>Scleractinia</taxon>
        <taxon>Astrocoeniina</taxon>
        <taxon>Pocilloporidae</taxon>
        <taxon>Pocillopora</taxon>
    </lineage>
</organism>
<evidence type="ECO:0000313" key="3">
    <source>
        <dbReference type="EMBL" id="CAH3113232.1"/>
    </source>
</evidence>
<feature type="region of interest" description="Disordered" evidence="1">
    <location>
        <begin position="35"/>
        <end position="57"/>
    </location>
</feature>
<feature type="region of interest" description="Disordered" evidence="1">
    <location>
        <begin position="735"/>
        <end position="778"/>
    </location>
</feature>
<feature type="region of interest" description="Disordered" evidence="1">
    <location>
        <begin position="236"/>
        <end position="269"/>
    </location>
</feature>
<dbReference type="AlphaFoldDB" id="A0AAU9WI89"/>
<keyword evidence="2" id="KW-0812">Transmembrane</keyword>
<keyword evidence="2" id="KW-1133">Transmembrane helix</keyword>
<evidence type="ECO:0000313" key="4">
    <source>
        <dbReference type="Proteomes" id="UP001159428"/>
    </source>
</evidence>
<proteinExistence type="predicted"/>
<feature type="compositionally biased region" description="Polar residues" evidence="1">
    <location>
        <begin position="553"/>
        <end position="568"/>
    </location>
</feature>
<protein>
    <submittedName>
        <fullName evidence="3">Uncharacterized protein</fullName>
    </submittedName>
</protein>
<feature type="compositionally biased region" description="Polar residues" evidence="1">
    <location>
        <begin position="164"/>
        <end position="184"/>
    </location>
</feature>
<keyword evidence="4" id="KW-1185">Reference proteome</keyword>
<feature type="compositionally biased region" description="Basic and acidic residues" evidence="1">
    <location>
        <begin position="737"/>
        <end position="748"/>
    </location>
</feature>
<feature type="compositionally biased region" description="Polar residues" evidence="1">
    <location>
        <begin position="766"/>
        <end position="778"/>
    </location>
</feature>
<feature type="region of interest" description="Disordered" evidence="1">
    <location>
        <begin position="161"/>
        <end position="184"/>
    </location>
</feature>